<reference evidence="1 2" key="1">
    <citation type="journal article" date="2017" name="Int. J. Syst. Evol. Microbiol.">
        <title>Ramlibacter alkalitolerans sp. nov., alkali-tolerant bacterium isolated from soil of ginseng.</title>
        <authorList>
            <person name="Lee D.H."/>
            <person name="Cha C.J."/>
        </authorList>
    </citation>
    <scope>NUCLEOTIDE SEQUENCE [LARGE SCALE GENOMIC DNA]</scope>
    <source>
        <strain evidence="1 2">KACC 19305</strain>
    </source>
</reference>
<sequence>MTNDVMSCLITVNGEARSVDEASTLADLVAALGQPPNALATAVNGEFVPRSERATVRLREGDAVFTFQPITGG</sequence>
<dbReference type="PANTHER" id="PTHR34472">
    <property type="entry name" value="SULFUR CARRIER PROTEIN THIS"/>
    <property type="match status" value="1"/>
</dbReference>
<comment type="caution">
    <text evidence="1">The sequence shown here is derived from an EMBL/GenBank/DDBJ whole genome shotgun (WGS) entry which is preliminary data.</text>
</comment>
<evidence type="ECO:0000313" key="1">
    <source>
        <dbReference type="EMBL" id="MBL0426563.1"/>
    </source>
</evidence>
<dbReference type="NCBIfam" id="TIGR01683">
    <property type="entry name" value="thiS"/>
    <property type="match status" value="1"/>
</dbReference>
<dbReference type="Proteomes" id="UP000622707">
    <property type="component" value="Unassembled WGS sequence"/>
</dbReference>
<dbReference type="RefSeq" id="WP_201690763.1">
    <property type="nucleotide sequence ID" value="NZ_JAEQND010000008.1"/>
</dbReference>
<protein>
    <submittedName>
        <fullName evidence="1">Sulfur carrier protein ThiS</fullName>
    </submittedName>
</protein>
<evidence type="ECO:0000313" key="2">
    <source>
        <dbReference type="Proteomes" id="UP000622707"/>
    </source>
</evidence>
<dbReference type="PANTHER" id="PTHR34472:SF1">
    <property type="entry name" value="SULFUR CARRIER PROTEIN THIS"/>
    <property type="match status" value="1"/>
</dbReference>
<dbReference type="InterPro" id="IPR016155">
    <property type="entry name" value="Mopterin_synth/thiamin_S_b"/>
</dbReference>
<keyword evidence="2" id="KW-1185">Reference proteome</keyword>
<dbReference type="Gene3D" id="3.10.20.30">
    <property type="match status" value="1"/>
</dbReference>
<dbReference type="CDD" id="cd00565">
    <property type="entry name" value="Ubl_ThiS"/>
    <property type="match status" value="1"/>
</dbReference>
<dbReference type="InterPro" id="IPR012675">
    <property type="entry name" value="Beta-grasp_dom_sf"/>
</dbReference>
<dbReference type="EMBL" id="JAEQND010000008">
    <property type="protein sequence ID" value="MBL0426563.1"/>
    <property type="molecule type" value="Genomic_DNA"/>
</dbReference>
<gene>
    <name evidence="1" type="primary">thiS</name>
    <name evidence="1" type="ORF">JI746_15720</name>
</gene>
<proteinExistence type="predicted"/>
<name>A0ABS1JQL3_9BURK</name>
<dbReference type="SUPFAM" id="SSF54285">
    <property type="entry name" value="MoaD/ThiS"/>
    <property type="match status" value="1"/>
</dbReference>
<dbReference type="InterPro" id="IPR003749">
    <property type="entry name" value="ThiS/MoaD-like"/>
</dbReference>
<dbReference type="Pfam" id="PF02597">
    <property type="entry name" value="ThiS"/>
    <property type="match status" value="1"/>
</dbReference>
<accession>A0ABS1JQL3</accession>
<dbReference type="InterPro" id="IPR010035">
    <property type="entry name" value="Thi_S"/>
</dbReference>
<organism evidence="1 2">
    <name type="scientific">Ramlibacter alkalitolerans</name>
    <dbReference type="NCBI Taxonomy" id="2039631"/>
    <lineage>
        <taxon>Bacteria</taxon>
        <taxon>Pseudomonadati</taxon>
        <taxon>Pseudomonadota</taxon>
        <taxon>Betaproteobacteria</taxon>
        <taxon>Burkholderiales</taxon>
        <taxon>Comamonadaceae</taxon>
        <taxon>Ramlibacter</taxon>
    </lineage>
</organism>